<dbReference type="GO" id="GO:0004475">
    <property type="term" value="F:mannose-1-phosphate guanylyltransferase (GTP) activity"/>
    <property type="evidence" value="ECO:0007669"/>
    <property type="project" value="UniProtKB-EC"/>
</dbReference>
<dbReference type="EMBL" id="RKRE01000002">
    <property type="protein sequence ID" value="RPF47041.1"/>
    <property type="molecule type" value="Genomic_DNA"/>
</dbReference>
<dbReference type="AlphaFoldDB" id="A0A3N5BTD0"/>
<keyword evidence="5" id="KW-0547">Nucleotide-binding</keyword>
<evidence type="ECO:0000313" key="11">
    <source>
        <dbReference type="Proteomes" id="UP000282654"/>
    </source>
</evidence>
<dbReference type="InterPro" id="IPR029044">
    <property type="entry name" value="Nucleotide-diphossugar_trans"/>
</dbReference>
<dbReference type="PANTHER" id="PTHR46390">
    <property type="entry name" value="MANNOSE-1-PHOSPHATE GUANYLYLTRANSFERASE"/>
    <property type="match status" value="1"/>
</dbReference>
<dbReference type="InterPro" id="IPR051161">
    <property type="entry name" value="Mannose-6P_isomerase_type2"/>
</dbReference>
<evidence type="ECO:0000256" key="7">
    <source>
        <dbReference type="ARBA" id="ARBA00047343"/>
    </source>
</evidence>
<keyword evidence="6" id="KW-0342">GTP-binding</keyword>
<evidence type="ECO:0000259" key="9">
    <source>
        <dbReference type="Pfam" id="PF22640"/>
    </source>
</evidence>
<dbReference type="InterPro" id="IPR054566">
    <property type="entry name" value="ManC/GMP-like_b-helix"/>
</dbReference>
<dbReference type="Proteomes" id="UP000282654">
    <property type="component" value="Unassembled WGS sequence"/>
</dbReference>
<dbReference type="InterPro" id="IPR005835">
    <property type="entry name" value="NTP_transferase_dom"/>
</dbReference>
<reference evidence="10 11" key="1">
    <citation type="submission" date="2018-11" db="EMBL/GenBank/DDBJ databases">
        <title>Genomic Encyclopedia of Type Strains, Phase IV (KMG-IV): sequencing the most valuable type-strain genomes for metagenomic binning, comparative biology and taxonomic classification.</title>
        <authorList>
            <person name="Goeker M."/>
        </authorList>
    </citation>
    <scope>NUCLEOTIDE SEQUENCE [LARGE SCALE GENOMIC DNA]</scope>
    <source>
        <strain evidence="10 11">DSM 102936</strain>
    </source>
</reference>
<dbReference type="RefSeq" id="WP_245963090.1">
    <property type="nucleotide sequence ID" value="NZ_RKRE01000002.1"/>
</dbReference>
<dbReference type="GO" id="GO:0009298">
    <property type="term" value="P:GDP-mannose biosynthetic process"/>
    <property type="evidence" value="ECO:0007669"/>
    <property type="project" value="TreeGrafter"/>
</dbReference>
<keyword evidence="3 10" id="KW-0808">Transferase</keyword>
<proteinExistence type="inferred from homology"/>
<dbReference type="SUPFAM" id="SSF53448">
    <property type="entry name" value="Nucleotide-diphospho-sugar transferases"/>
    <property type="match status" value="1"/>
</dbReference>
<evidence type="ECO:0000256" key="2">
    <source>
        <dbReference type="ARBA" id="ARBA00012387"/>
    </source>
</evidence>
<evidence type="ECO:0000256" key="4">
    <source>
        <dbReference type="ARBA" id="ARBA00022695"/>
    </source>
</evidence>
<sequence length="362" mass="39510">MAGATLYGVILAGGSGERFWPVSSKDRPKQFLNLIGEKTMLQQTVERLVGFVKPSDIFILTGRGYGNLVREQVPEIPAANVVEEPTGRDTAAAVGLAATLLARRDPEGVMVVLPADHYIADVERFRRVLATAVAAARNGEWLVTLGITPTRPETGYGYIQRGELLRTDGSLALYRVLRFTEKPDLGRARRFLASGKYFWNSGMFVWRVDLIWALIEEYLPELAAGLKEIGAALGSAAEGPTMERIYPTLPKISIDYGVMERAKNVLVIPADFGWDDVGTWPAWARYGGTPDGQGNVIEGRGVLVESSGCVIRTANHVIGALGIRDLVIVEEEGRLLVCAKERAQEIKRLVAALKEAGYDDAL</sequence>
<protein>
    <recommendedName>
        <fullName evidence="2">mannose-1-phosphate guanylyltransferase</fullName>
        <ecNumber evidence="2">2.7.7.13</ecNumber>
    </recommendedName>
</protein>
<dbReference type="Pfam" id="PF22640">
    <property type="entry name" value="ManC_GMP_beta-helix"/>
    <property type="match status" value="1"/>
</dbReference>
<dbReference type="EC" id="2.7.7.13" evidence="2"/>
<evidence type="ECO:0000256" key="3">
    <source>
        <dbReference type="ARBA" id="ARBA00022679"/>
    </source>
</evidence>
<comment type="catalytic activity">
    <reaction evidence="7">
        <text>alpha-D-mannose 1-phosphate + GTP + H(+) = GDP-alpha-D-mannose + diphosphate</text>
        <dbReference type="Rhea" id="RHEA:15229"/>
        <dbReference type="ChEBI" id="CHEBI:15378"/>
        <dbReference type="ChEBI" id="CHEBI:33019"/>
        <dbReference type="ChEBI" id="CHEBI:37565"/>
        <dbReference type="ChEBI" id="CHEBI:57527"/>
        <dbReference type="ChEBI" id="CHEBI:58409"/>
        <dbReference type="EC" id="2.7.7.13"/>
    </reaction>
</comment>
<dbReference type="GO" id="GO:0005525">
    <property type="term" value="F:GTP binding"/>
    <property type="evidence" value="ECO:0007669"/>
    <property type="project" value="UniProtKB-KW"/>
</dbReference>
<gene>
    <name evidence="10" type="ORF">EDD75_1312</name>
</gene>
<dbReference type="FunFam" id="3.90.550.10:FF:000046">
    <property type="entry name" value="Mannose-1-phosphate guanylyltransferase (GDP)"/>
    <property type="match status" value="1"/>
</dbReference>
<evidence type="ECO:0000313" key="10">
    <source>
        <dbReference type="EMBL" id="RPF47041.1"/>
    </source>
</evidence>
<dbReference type="Gene3D" id="3.90.550.10">
    <property type="entry name" value="Spore Coat Polysaccharide Biosynthesis Protein SpsA, Chain A"/>
    <property type="match status" value="1"/>
</dbReference>
<organism evidence="10 11">
    <name type="scientific">Thermodesulfitimonas autotrophica</name>
    <dbReference type="NCBI Taxonomy" id="1894989"/>
    <lineage>
        <taxon>Bacteria</taxon>
        <taxon>Bacillati</taxon>
        <taxon>Bacillota</taxon>
        <taxon>Clostridia</taxon>
        <taxon>Thermoanaerobacterales</taxon>
        <taxon>Thermoanaerobacteraceae</taxon>
        <taxon>Thermodesulfitimonas</taxon>
    </lineage>
</organism>
<name>A0A3N5BTD0_9THEO</name>
<feature type="domain" description="Nucleotidyl transferase" evidence="8">
    <location>
        <begin position="8"/>
        <end position="282"/>
    </location>
</feature>
<dbReference type="CDD" id="cd02509">
    <property type="entry name" value="GDP-M1P_Guanylyltransferase"/>
    <property type="match status" value="1"/>
</dbReference>
<dbReference type="PANTHER" id="PTHR46390:SF1">
    <property type="entry name" value="MANNOSE-1-PHOSPHATE GUANYLYLTRANSFERASE"/>
    <property type="match status" value="1"/>
</dbReference>
<feature type="domain" description="MannoseP isomerase/GMP-like beta-helix" evidence="9">
    <location>
        <begin position="299"/>
        <end position="353"/>
    </location>
</feature>
<accession>A0A3N5BTD0</accession>
<dbReference type="InterPro" id="IPR049577">
    <property type="entry name" value="GMPP_N"/>
</dbReference>
<evidence type="ECO:0000256" key="1">
    <source>
        <dbReference type="ARBA" id="ARBA00006115"/>
    </source>
</evidence>
<dbReference type="Pfam" id="PF00483">
    <property type="entry name" value="NTP_transferase"/>
    <property type="match status" value="1"/>
</dbReference>
<keyword evidence="11" id="KW-1185">Reference proteome</keyword>
<evidence type="ECO:0000256" key="6">
    <source>
        <dbReference type="ARBA" id="ARBA00023134"/>
    </source>
</evidence>
<comment type="similarity">
    <text evidence="1">Belongs to the mannose-6-phosphate isomerase type 2 family.</text>
</comment>
<keyword evidence="4 10" id="KW-0548">Nucleotidyltransferase</keyword>
<evidence type="ECO:0000259" key="8">
    <source>
        <dbReference type="Pfam" id="PF00483"/>
    </source>
</evidence>
<dbReference type="SUPFAM" id="SSF159283">
    <property type="entry name" value="Guanosine diphospho-D-mannose pyrophosphorylase/mannose-6-phosphate isomerase linker domain"/>
    <property type="match status" value="1"/>
</dbReference>
<evidence type="ECO:0000256" key="5">
    <source>
        <dbReference type="ARBA" id="ARBA00022741"/>
    </source>
</evidence>
<comment type="caution">
    <text evidence="10">The sequence shown here is derived from an EMBL/GenBank/DDBJ whole genome shotgun (WGS) entry which is preliminary data.</text>
</comment>